<dbReference type="SUPFAM" id="SSF54928">
    <property type="entry name" value="RNA-binding domain, RBD"/>
    <property type="match status" value="1"/>
</dbReference>
<feature type="compositionally biased region" description="Basic and acidic residues" evidence="9">
    <location>
        <begin position="204"/>
        <end position="226"/>
    </location>
</feature>
<protein>
    <recommendedName>
        <fullName evidence="8">Nuclear cap-binding protein subunit 2</fullName>
    </recommendedName>
    <alternativeName>
        <fullName evidence="8">20 kDa nuclear cap-binding protein</fullName>
    </alternativeName>
</protein>
<keyword evidence="3 8" id="KW-0507">mRNA processing</keyword>
<evidence type="ECO:0000256" key="6">
    <source>
        <dbReference type="ARBA" id="ARBA00023242"/>
    </source>
</evidence>
<evidence type="ECO:0000256" key="7">
    <source>
        <dbReference type="PROSITE-ProRule" id="PRU00176"/>
    </source>
</evidence>
<feature type="domain" description="RRM" evidence="10">
    <location>
        <begin position="35"/>
        <end position="113"/>
    </location>
</feature>
<comment type="similarity">
    <text evidence="2 8">Belongs to the RRM NCBP2 family.</text>
</comment>
<dbReference type="GO" id="GO:0005634">
    <property type="term" value="C:nucleus"/>
    <property type="evidence" value="ECO:0007669"/>
    <property type="project" value="UniProtKB-SubCell"/>
</dbReference>
<organism evidence="11">
    <name type="scientific">Tetraselmis chuii</name>
    <dbReference type="NCBI Taxonomy" id="63592"/>
    <lineage>
        <taxon>Eukaryota</taxon>
        <taxon>Viridiplantae</taxon>
        <taxon>Chlorophyta</taxon>
        <taxon>core chlorophytes</taxon>
        <taxon>Chlorodendrophyceae</taxon>
        <taxon>Chlorodendrales</taxon>
        <taxon>Chlorodendraceae</taxon>
        <taxon>Tetraselmis</taxon>
    </lineage>
</organism>
<dbReference type="AlphaFoldDB" id="A0A7S1WYJ2"/>
<sequence length="226" mass="25677">MARLLKKMNASISDYIDRKFHGTQEEFDELLRTSSTVYVGNLTFYTTEEQIYEVFSKCGDIKRVIMGLHAERKTPCGFCFVVYYTREDTEDCVKYINGTTLDDHAIRVDFDWGFQEGRQFGRGVTGAQVRTDWSTGVYDQLRAQKAAQGGGRGFGRRGGYNDRRSGGGRPRDESYPSPPPGPPPAKRARRNDYVAEAEGARAGSEAEREPRERNPRFRDDDSDKED</sequence>
<evidence type="ECO:0000256" key="3">
    <source>
        <dbReference type="ARBA" id="ARBA00022664"/>
    </source>
</evidence>
<dbReference type="InterPro" id="IPR035979">
    <property type="entry name" value="RBD_domain_sf"/>
</dbReference>
<keyword evidence="6 8" id="KW-0539">Nucleus</keyword>
<feature type="compositionally biased region" description="Gly residues" evidence="9">
    <location>
        <begin position="148"/>
        <end position="158"/>
    </location>
</feature>
<evidence type="ECO:0000259" key="10">
    <source>
        <dbReference type="PROSITE" id="PS50102"/>
    </source>
</evidence>
<gene>
    <name evidence="11" type="ORF">TCHU04912_LOCUS1013</name>
</gene>
<dbReference type="InterPro" id="IPR034148">
    <property type="entry name" value="NCBP2_RRM"/>
</dbReference>
<comment type="subcellular location">
    <subcellularLocation>
        <location evidence="1 8">Nucleus</location>
    </subcellularLocation>
</comment>
<dbReference type="PROSITE" id="PS50102">
    <property type="entry name" value="RRM"/>
    <property type="match status" value="1"/>
</dbReference>
<name>A0A7S1WYJ2_9CHLO</name>
<keyword evidence="5 8" id="KW-0508">mRNA splicing</keyword>
<dbReference type="Gene3D" id="3.30.70.330">
    <property type="match status" value="1"/>
</dbReference>
<dbReference type="InterPro" id="IPR012677">
    <property type="entry name" value="Nucleotide-bd_a/b_plait_sf"/>
</dbReference>
<feature type="compositionally biased region" description="Basic and acidic residues" evidence="9">
    <location>
        <begin position="159"/>
        <end position="174"/>
    </location>
</feature>
<dbReference type="InterPro" id="IPR027157">
    <property type="entry name" value="NCBP2"/>
</dbReference>
<evidence type="ECO:0000256" key="2">
    <source>
        <dbReference type="ARBA" id="ARBA00010725"/>
    </source>
</evidence>
<accession>A0A7S1WYJ2</accession>
<feature type="compositionally biased region" description="Pro residues" evidence="9">
    <location>
        <begin position="176"/>
        <end position="185"/>
    </location>
</feature>
<evidence type="ECO:0000256" key="4">
    <source>
        <dbReference type="ARBA" id="ARBA00022884"/>
    </source>
</evidence>
<dbReference type="InterPro" id="IPR000504">
    <property type="entry name" value="RRM_dom"/>
</dbReference>
<evidence type="ECO:0000256" key="8">
    <source>
        <dbReference type="RuleBase" id="RU364036"/>
    </source>
</evidence>
<dbReference type="EMBL" id="HBGG01001859">
    <property type="protein sequence ID" value="CAD9198780.1"/>
    <property type="molecule type" value="Transcribed_RNA"/>
</dbReference>
<dbReference type="GO" id="GO:0045292">
    <property type="term" value="P:mRNA cis splicing, via spliceosome"/>
    <property type="evidence" value="ECO:0007669"/>
    <property type="project" value="InterPro"/>
</dbReference>
<dbReference type="PANTHER" id="PTHR18847:SF0">
    <property type="entry name" value="NUCLEAR CAP-BINDING PROTEIN SUBUNIT 2"/>
    <property type="match status" value="1"/>
</dbReference>
<dbReference type="GO" id="GO:0005846">
    <property type="term" value="C:nuclear cap binding complex"/>
    <property type="evidence" value="ECO:0007669"/>
    <property type="project" value="InterPro"/>
</dbReference>
<reference evidence="11" key="1">
    <citation type="submission" date="2021-01" db="EMBL/GenBank/DDBJ databases">
        <authorList>
            <person name="Corre E."/>
            <person name="Pelletier E."/>
            <person name="Niang G."/>
            <person name="Scheremetjew M."/>
            <person name="Finn R."/>
            <person name="Kale V."/>
            <person name="Holt S."/>
            <person name="Cochrane G."/>
            <person name="Meng A."/>
            <person name="Brown T."/>
            <person name="Cohen L."/>
        </authorList>
    </citation>
    <scope>NUCLEOTIDE SEQUENCE</scope>
    <source>
        <strain evidence="11">PLY429</strain>
    </source>
</reference>
<evidence type="ECO:0000256" key="1">
    <source>
        <dbReference type="ARBA" id="ARBA00004123"/>
    </source>
</evidence>
<evidence type="ECO:0000256" key="9">
    <source>
        <dbReference type="SAM" id="MobiDB-lite"/>
    </source>
</evidence>
<feature type="region of interest" description="Disordered" evidence="9">
    <location>
        <begin position="144"/>
        <end position="226"/>
    </location>
</feature>
<evidence type="ECO:0000313" key="11">
    <source>
        <dbReference type="EMBL" id="CAD9198780.1"/>
    </source>
</evidence>
<dbReference type="SMART" id="SM00360">
    <property type="entry name" value="RRM"/>
    <property type="match status" value="1"/>
</dbReference>
<dbReference type="Pfam" id="PF00076">
    <property type="entry name" value="RRM_1"/>
    <property type="match status" value="1"/>
</dbReference>
<dbReference type="PANTHER" id="PTHR18847">
    <property type="entry name" value="20 KD NUCLEAR CAP BINDING PROTEIN"/>
    <property type="match status" value="1"/>
</dbReference>
<keyword evidence="4 7" id="KW-0694">RNA-binding</keyword>
<dbReference type="CDD" id="cd12240">
    <property type="entry name" value="RRM_NCBP2"/>
    <property type="match status" value="1"/>
</dbReference>
<dbReference type="GO" id="GO:0000339">
    <property type="term" value="F:RNA cap binding"/>
    <property type="evidence" value="ECO:0007669"/>
    <property type="project" value="InterPro"/>
</dbReference>
<proteinExistence type="inferred from homology"/>
<evidence type="ECO:0000256" key="5">
    <source>
        <dbReference type="ARBA" id="ARBA00023187"/>
    </source>
</evidence>